<evidence type="ECO:0000313" key="4">
    <source>
        <dbReference type="Proteomes" id="UP000676336"/>
    </source>
</evidence>
<accession>A0A8S2YQ73</accession>
<reference evidence="2" key="1">
    <citation type="submission" date="2021-02" db="EMBL/GenBank/DDBJ databases">
        <authorList>
            <person name="Nowell W R."/>
        </authorList>
    </citation>
    <scope>NUCLEOTIDE SEQUENCE</scope>
</reference>
<dbReference type="SUPFAM" id="SSF140996">
    <property type="entry name" value="Hermes dimerisation domain"/>
    <property type="match status" value="1"/>
</dbReference>
<evidence type="ECO:0000313" key="3">
    <source>
        <dbReference type="EMBL" id="CAF4708107.1"/>
    </source>
</evidence>
<feature type="non-terminal residue" evidence="2">
    <location>
        <position position="67"/>
    </location>
</feature>
<proteinExistence type="predicted"/>
<gene>
    <name evidence="1" type="ORF">BYL167_LOCUS37005</name>
    <name evidence="3" type="ORF">GIL414_LOCUS43340</name>
    <name evidence="2" type="ORF">SMN809_LOCUS37847</name>
</gene>
<dbReference type="Proteomes" id="UP000676336">
    <property type="component" value="Unassembled WGS sequence"/>
</dbReference>
<name>A0A8S2YQ73_9BILA</name>
<organism evidence="2 4">
    <name type="scientific">Rotaria magnacalcarata</name>
    <dbReference type="NCBI Taxonomy" id="392030"/>
    <lineage>
        <taxon>Eukaryota</taxon>
        <taxon>Metazoa</taxon>
        <taxon>Spiralia</taxon>
        <taxon>Gnathifera</taxon>
        <taxon>Rotifera</taxon>
        <taxon>Eurotatoria</taxon>
        <taxon>Bdelloidea</taxon>
        <taxon>Philodinida</taxon>
        <taxon>Philodinidae</taxon>
        <taxon>Rotaria</taxon>
    </lineage>
</organism>
<evidence type="ECO:0000313" key="1">
    <source>
        <dbReference type="EMBL" id="CAF4523276.1"/>
    </source>
</evidence>
<dbReference type="EMBL" id="CAJOBJ010127853">
    <property type="protein sequence ID" value="CAF4708107.1"/>
    <property type="molecule type" value="Genomic_DNA"/>
</dbReference>
<dbReference type="EMBL" id="CAJOBH010082414">
    <property type="protein sequence ID" value="CAF4523276.1"/>
    <property type="molecule type" value="Genomic_DNA"/>
</dbReference>
<dbReference type="Proteomes" id="UP000681967">
    <property type="component" value="Unassembled WGS sequence"/>
</dbReference>
<dbReference type="Proteomes" id="UP000681720">
    <property type="component" value="Unassembled WGS sequence"/>
</dbReference>
<dbReference type="EMBL" id="CAJOBI010097235">
    <property type="protein sequence ID" value="CAF4570805.1"/>
    <property type="molecule type" value="Genomic_DNA"/>
</dbReference>
<comment type="caution">
    <text evidence="2">The sequence shown here is derived from an EMBL/GenBank/DDBJ whole genome shotgun (WGS) entry which is preliminary data.</text>
</comment>
<evidence type="ECO:0000313" key="2">
    <source>
        <dbReference type="EMBL" id="CAF4570805.1"/>
    </source>
</evidence>
<protein>
    <submittedName>
        <fullName evidence="2">Uncharacterized protein</fullName>
    </submittedName>
</protein>
<dbReference type="AlphaFoldDB" id="A0A8S2YQ73"/>
<sequence length="67" mass="7826">MSSNRKRQIDQAILKCTIEAGLPFSLLNHDSLIELLDTLEPGYKPPDRHTISLRIHDQYFNHMHDLK</sequence>